<keyword evidence="1" id="KW-0446">Lipid-binding</keyword>
<dbReference type="PANTHER" id="PTHR33434:SF2">
    <property type="entry name" value="FATTY ACID-BINDING PROTEIN TM_1468"/>
    <property type="match status" value="1"/>
</dbReference>
<dbReference type="RefSeq" id="WP_151755206.1">
    <property type="nucleotide sequence ID" value="NZ_BKZW01000001.1"/>
</dbReference>
<dbReference type="InterPro" id="IPR043168">
    <property type="entry name" value="DegV_C"/>
</dbReference>
<dbReference type="InterPro" id="IPR003797">
    <property type="entry name" value="DegV"/>
</dbReference>
<organism evidence="2 3">
    <name type="scientific">Dictyobacter vulcani</name>
    <dbReference type="NCBI Taxonomy" id="2607529"/>
    <lineage>
        <taxon>Bacteria</taxon>
        <taxon>Bacillati</taxon>
        <taxon>Chloroflexota</taxon>
        <taxon>Ktedonobacteria</taxon>
        <taxon>Ktedonobacterales</taxon>
        <taxon>Dictyobacteraceae</taxon>
        <taxon>Dictyobacter</taxon>
    </lineage>
</organism>
<accession>A0A5J4KLY1</accession>
<dbReference type="Gene3D" id="3.30.1180.10">
    <property type="match status" value="1"/>
</dbReference>
<dbReference type="AlphaFoldDB" id="A0A5J4KLY1"/>
<dbReference type="NCBIfam" id="TIGR00762">
    <property type="entry name" value="DegV"/>
    <property type="match status" value="1"/>
</dbReference>
<evidence type="ECO:0000313" key="2">
    <source>
        <dbReference type="EMBL" id="GER87179.1"/>
    </source>
</evidence>
<dbReference type="PROSITE" id="PS51482">
    <property type="entry name" value="DEGV"/>
    <property type="match status" value="1"/>
</dbReference>
<protein>
    <submittedName>
        <fullName evidence="2">Fatty acid-binding protein DegV</fullName>
    </submittedName>
</protein>
<dbReference type="SUPFAM" id="SSF82549">
    <property type="entry name" value="DAK1/DegV-like"/>
    <property type="match status" value="1"/>
</dbReference>
<dbReference type="Pfam" id="PF02645">
    <property type="entry name" value="DegV"/>
    <property type="match status" value="1"/>
</dbReference>
<dbReference type="GO" id="GO:0008289">
    <property type="term" value="F:lipid binding"/>
    <property type="evidence" value="ECO:0007669"/>
    <property type="project" value="UniProtKB-KW"/>
</dbReference>
<name>A0A5J4KLY1_9CHLR</name>
<comment type="caution">
    <text evidence="2">The sequence shown here is derived from an EMBL/GenBank/DDBJ whole genome shotgun (WGS) entry which is preliminary data.</text>
</comment>
<evidence type="ECO:0000256" key="1">
    <source>
        <dbReference type="ARBA" id="ARBA00023121"/>
    </source>
</evidence>
<reference evidence="2 3" key="1">
    <citation type="submission" date="2019-10" db="EMBL/GenBank/DDBJ databases">
        <title>Dictyobacter vulcani sp. nov., within the class Ktedonobacteria, isolated from soil of volcanic Mt. Zao.</title>
        <authorList>
            <person name="Zheng Y."/>
            <person name="Wang C.M."/>
            <person name="Sakai Y."/>
            <person name="Abe K."/>
            <person name="Yokota A."/>
            <person name="Yabe S."/>
        </authorList>
    </citation>
    <scope>NUCLEOTIDE SEQUENCE [LARGE SCALE GENOMIC DNA]</scope>
    <source>
        <strain evidence="2 3">W12</strain>
    </source>
</reference>
<dbReference type="Gene3D" id="3.40.50.10170">
    <property type="match status" value="1"/>
</dbReference>
<keyword evidence="3" id="KW-1185">Reference proteome</keyword>
<gene>
    <name evidence="2" type="ORF">KDW_13410</name>
</gene>
<sequence>MTIRLVTDSTVDISPETAESLGITMVPLTVFFDEETYQDNVDIDNATFYQKLQASKVLPRTSQPAPALFQETYKRLIQEGATGILSIHLSSQLSGTYQSACTAWESLPEEERTIPFEAIDSKNISAAMFITLKKLSEMNKEGSSLAELKAYAEDRFFRTHLLAVLDTLEFVKRGGRIGGAKALLGNMLSVKPIITLNREGAVVPVEQPRTRTKAFARISQLIKESGPIEEMAIAESNEEVGLQLAEALKTVYTGEIARQTLGAALGTHTGPGTVAVAFVTAKQ</sequence>
<evidence type="ECO:0000313" key="3">
    <source>
        <dbReference type="Proteomes" id="UP000326912"/>
    </source>
</evidence>
<proteinExistence type="predicted"/>
<dbReference type="EMBL" id="BKZW01000001">
    <property type="protein sequence ID" value="GER87179.1"/>
    <property type="molecule type" value="Genomic_DNA"/>
</dbReference>
<dbReference type="InterPro" id="IPR050270">
    <property type="entry name" value="DegV_domain_contain"/>
</dbReference>
<dbReference type="PANTHER" id="PTHR33434">
    <property type="entry name" value="DEGV DOMAIN-CONTAINING PROTEIN DR_1986-RELATED"/>
    <property type="match status" value="1"/>
</dbReference>
<dbReference type="Proteomes" id="UP000326912">
    <property type="component" value="Unassembled WGS sequence"/>
</dbReference>